<evidence type="ECO:0000256" key="1">
    <source>
        <dbReference type="SAM" id="MobiDB-lite"/>
    </source>
</evidence>
<feature type="region of interest" description="Disordered" evidence="1">
    <location>
        <begin position="118"/>
        <end position="216"/>
    </location>
</feature>
<name>A0A3G5AE32_9VIRU</name>
<feature type="compositionally biased region" description="Low complexity" evidence="1">
    <location>
        <begin position="184"/>
        <end position="195"/>
    </location>
</feature>
<feature type="compositionally biased region" description="Acidic residues" evidence="1">
    <location>
        <begin position="169"/>
        <end position="180"/>
    </location>
</feature>
<organism evidence="2">
    <name type="scientific">Hyperionvirus sp</name>
    <dbReference type="NCBI Taxonomy" id="2487770"/>
    <lineage>
        <taxon>Viruses</taxon>
        <taxon>Varidnaviria</taxon>
        <taxon>Bamfordvirae</taxon>
        <taxon>Nucleocytoviricota</taxon>
        <taxon>Megaviricetes</taxon>
        <taxon>Imitervirales</taxon>
        <taxon>Mimiviridae</taxon>
        <taxon>Klosneuvirinae</taxon>
    </lineage>
</organism>
<evidence type="ECO:0000313" key="2">
    <source>
        <dbReference type="EMBL" id="AYV83629.1"/>
    </source>
</evidence>
<gene>
    <name evidence="2" type="ORF">Hyperionvirus9_46</name>
</gene>
<accession>A0A3G5AE32</accession>
<feature type="compositionally biased region" description="Basic residues" evidence="1">
    <location>
        <begin position="207"/>
        <end position="216"/>
    </location>
</feature>
<feature type="compositionally biased region" description="Low complexity" evidence="1">
    <location>
        <begin position="118"/>
        <end position="138"/>
    </location>
</feature>
<sequence length="216" mass="23002">MTSKKPKTDNSQFVCFVYDGYLKRTTLRFFIATSGPDAEFEKHRVFYGTGIKGRYVRVENCAESFAKLKAELAKRDIPNCFGDLYELGPSDAAKVLKDACNVQKAHLWGQADETAEAVDAAPAAATTGTTVTPAAPADKPATEKPATKKVIVKGKTAGKKTTTPKVDPQEIDNEDDECEPADVPAAQGTAPAEAKPAAEKPKPKAASAKKAKVAKS</sequence>
<protein>
    <submittedName>
        <fullName evidence="2">Uncharacterized protein</fullName>
    </submittedName>
</protein>
<reference evidence="2" key="1">
    <citation type="submission" date="2018-10" db="EMBL/GenBank/DDBJ databases">
        <title>Hidden diversity of soil giant viruses.</title>
        <authorList>
            <person name="Schulz F."/>
            <person name="Alteio L."/>
            <person name="Goudeau D."/>
            <person name="Ryan E.M."/>
            <person name="Malmstrom R.R."/>
            <person name="Blanchard J."/>
            <person name="Woyke T."/>
        </authorList>
    </citation>
    <scope>NUCLEOTIDE SEQUENCE</scope>
    <source>
        <strain evidence="2">HYV1</strain>
    </source>
</reference>
<dbReference type="EMBL" id="MK072391">
    <property type="protein sequence ID" value="AYV83629.1"/>
    <property type="molecule type" value="Genomic_DNA"/>
</dbReference>
<proteinExistence type="predicted"/>